<evidence type="ECO:0000313" key="5">
    <source>
        <dbReference type="Proteomes" id="UP000005019"/>
    </source>
</evidence>
<dbReference type="InterPro" id="IPR029052">
    <property type="entry name" value="Metallo-depent_PP-like"/>
</dbReference>
<evidence type="ECO:0000259" key="3">
    <source>
        <dbReference type="Pfam" id="PF16655"/>
    </source>
</evidence>
<feature type="chain" id="PRO_5003327212" evidence="1">
    <location>
        <begin position="34"/>
        <end position="558"/>
    </location>
</feature>
<dbReference type="PANTHER" id="PTHR43606">
    <property type="entry name" value="PHOSPHATASE, PUTATIVE (AFU_ORTHOLOGUE AFUA_6G08710)-RELATED"/>
    <property type="match status" value="1"/>
</dbReference>
<dbReference type="InterPro" id="IPR006311">
    <property type="entry name" value="TAT_signal"/>
</dbReference>
<dbReference type="InterPro" id="IPR032093">
    <property type="entry name" value="PhoD_N"/>
</dbReference>
<dbReference type="InterPro" id="IPR038607">
    <property type="entry name" value="PhoD-like_sf"/>
</dbReference>
<dbReference type="PANTHER" id="PTHR43606:SF2">
    <property type="entry name" value="ALKALINE PHOSPHATASE FAMILY PROTEIN (AFU_ORTHOLOGUE AFUA_5G03860)"/>
    <property type="match status" value="1"/>
</dbReference>
<dbReference type="Proteomes" id="UP000005019">
    <property type="component" value="Unassembled WGS sequence"/>
</dbReference>
<proteinExistence type="predicted"/>
<dbReference type="STRING" id="1000565.METUNv1_03033"/>
<dbReference type="Pfam" id="PF16655">
    <property type="entry name" value="PhoD_N"/>
    <property type="match status" value="1"/>
</dbReference>
<dbReference type="EMBL" id="AFHG01000053">
    <property type="protein sequence ID" value="EGK70808.1"/>
    <property type="molecule type" value="Genomic_DNA"/>
</dbReference>
<dbReference type="InterPro" id="IPR018946">
    <property type="entry name" value="PhoD-like_MPP"/>
</dbReference>
<keyword evidence="5" id="KW-1185">Reference proteome</keyword>
<dbReference type="Pfam" id="PF09423">
    <property type="entry name" value="PhoD"/>
    <property type="match status" value="1"/>
</dbReference>
<feature type="domain" description="Phospholipase D N-terminal" evidence="3">
    <location>
        <begin position="39"/>
        <end position="127"/>
    </location>
</feature>
<dbReference type="CDD" id="cd07389">
    <property type="entry name" value="MPP_PhoD"/>
    <property type="match status" value="1"/>
</dbReference>
<protein>
    <submittedName>
        <fullName evidence="4">Alkaline phosphatase</fullName>
    </submittedName>
</protein>
<dbReference type="OrthoDB" id="327733at2"/>
<evidence type="ECO:0000256" key="1">
    <source>
        <dbReference type="SAM" id="SignalP"/>
    </source>
</evidence>
<dbReference type="eggNOG" id="COG3540">
    <property type="taxonomic scope" value="Bacteria"/>
</dbReference>
<dbReference type="Gene3D" id="2.60.40.380">
    <property type="entry name" value="Purple acid phosphatase-like, N-terminal"/>
    <property type="match status" value="1"/>
</dbReference>
<dbReference type="PROSITE" id="PS51318">
    <property type="entry name" value="TAT"/>
    <property type="match status" value="1"/>
</dbReference>
<dbReference type="Gene3D" id="3.60.21.70">
    <property type="entry name" value="PhoD-like phosphatase"/>
    <property type="match status" value="1"/>
</dbReference>
<sequence>MSTHHSGRRRFIGTLGAAALATPVLLHSRPAAAAAPFLHGIASGDPLARRVILWTRVSAPGDANPRVNWEVATDAGFSRVVRSGQFRTNATRDFTVKIDVDGLSPDTRYHYRFTYAGQRSPVGRTRTLPEGAVDQVKLAVFSCSNFPAGYFHAYAEAARMDDLHAALHLGDYMYEYGRGGYASDDAAALGREVLPAGECITLADYRTRHALYRSDAGLQALTASLPLIPVWDDHEVCNNTYVSGAANHTPATEGDYSTRRNAALKAYHEWLPVRTPDTSDLRRIYRSFDFGDLLSLHMLETRLLARTEQLSFGDFVGPDGIDANALRAAMGASSRQMLGSEQQAWLESRLEASTATWQVLGQQVLMARAEIPAAIALDQISISNWIALNEKAATRPDDLTRAERYVLNQPAIPRSTDAWDGYAAAREAVYAAARRLDKNLVVVAGDTHNAWASDLVDADGHRIGVEFATPGVSSPGMEVTRRTDAPEVVAQWMVDAIPDLKYAETGHRGFLVLTATRDECRATWHFVSTVKSRSYTLSEGATLRTLPGSAHRALLPLA</sequence>
<organism evidence="4 5">
    <name type="scientific">Methyloversatilis universalis (strain ATCC BAA-1314 / DSM 25237 / JCM 13912 / CCUG 52030 / FAM5)</name>
    <dbReference type="NCBI Taxonomy" id="1000565"/>
    <lineage>
        <taxon>Bacteria</taxon>
        <taxon>Pseudomonadati</taxon>
        <taxon>Pseudomonadota</taxon>
        <taxon>Betaproteobacteria</taxon>
        <taxon>Nitrosomonadales</taxon>
        <taxon>Sterolibacteriaceae</taxon>
        <taxon>Methyloversatilis</taxon>
    </lineage>
</organism>
<evidence type="ECO:0000313" key="4">
    <source>
        <dbReference type="EMBL" id="EGK70808.1"/>
    </source>
</evidence>
<dbReference type="InterPro" id="IPR052900">
    <property type="entry name" value="Phospholipid_Metab_Enz"/>
</dbReference>
<feature type="domain" description="PhoD-like phosphatase metallophosphatase" evidence="2">
    <location>
        <begin position="138"/>
        <end position="524"/>
    </location>
</feature>
<feature type="signal peptide" evidence="1">
    <location>
        <begin position="1"/>
        <end position="33"/>
    </location>
</feature>
<comment type="caution">
    <text evidence="4">The sequence shown here is derived from an EMBL/GenBank/DDBJ whole genome shotgun (WGS) entry which is preliminary data.</text>
</comment>
<dbReference type="SUPFAM" id="SSF56300">
    <property type="entry name" value="Metallo-dependent phosphatases"/>
    <property type="match status" value="1"/>
</dbReference>
<accession>F5RFF6</accession>
<dbReference type="RefSeq" id="WP_008063150.1">
    <property type="nucleotide sequence ID" value="NZ_AFHG01000053.1"/>
</dbReference>
<name>F5RFF6_METUF</name>
<evidence type="ECO:0000259" key="2">
    <source>
        <dbReference type="Pfam" id="PF09423"/>
    </source>
</evidence>
<dbReference type="AlphaFoldDB" id="F5RFF6"/>
<gene>
    <name evidence="4" type="ORF">METUNv1_03033</name>
</gene>
<reference evidence="4 5" key="1">
    <citation type="journal article" date="2011" name="J. Bacteriol.">
        <title>Genome sequence of Methyloversatilis universalis FAM5T, a methylotrophic representative of the order Rhodocyclales.</title>
        <authorList>
            <person name="Kittichotirat W."/>
            <person name="Good N.M."/>
            <person name="Hall R."/>
            <person name="Bringel F."/>
            <person name="Lajus A."/>
            <person name="Medigue C."/>
            <person name="Smalley N.E."/>
            <person name="Beck D."/>
            <person name="Bumgarner R."/>
            <person name="Vuilleumier S."/>
            <person name="Kalyuzhnaya M.G."/>
        </authorList>
    </citation>
    <scope>NUCLEOTIDE SEQUENCE [LARGE SCALE GENOMIC DNA]</scope>
    <source>
        <strain evidence="5">ATCC BAA-1314 / JCM 13912 / FAM5</strain>
    </source>
</reference>
<keyword evidence="1" id="KW-0732">Signal</keyword>